<evidence type="ECO:0000313" key="9">
    <source>
        <dbReference type="EMBL" id="GFQ06444.1"/>
    </source>
</evidence>
<dbReference type="GO" id="GO:0022857">
    <property type="term" value="F:transmembrane transporter activity"/>
    <property type="evidence" value="ECO:0007669"/>
    <property type="project" value="InterPro"/>
</dbReference>
<evidence type="ECO:0000256" key="3">
    <source>
        <dbReference type="ARBA" id="ARBA00022448"/>
    </source>
</evidence>
<reference evidence="9" key="1">
    <citation type="submission" date="2020-07" db="EMBL/GenBank/DDBJ databases">
        <title>Ethylene signaling mediates host invasion by parasitic plants.</title>
        <authorList>
            <person name="Yoshida S."/>
        </authorList>
    </citation>
    <scope>NUCLEOTIDE SEQUENCE</scope>
    <source>
        <strain evidence="9">Okayama</strain>
    </source>
</reference>
<comment type="similarity">
    <text evidence="2">Belongs to the SLC35F solute transporter family.</text>
</comment>
<dbReference type="PANTHER" id="PTHR14233:SF4">
    <property type="entry name" value="SOLUTE CARRIER FAMILY 35 MEMBER F2"/>
    <property type="match status" value="1"/>
</dbReference>
<sequence>MQISGSTMLNLSLLTSDMWAVLIRIFAYHDKVDWMYFVAFAAVAVGLIVYSGGDKMDPAGVGDEEIEHNKRFDEEASLS</sequence>
<evidence type="ECO:0000256" key="8">
    <source>
        <dbReference type="SAM" id="Phobius"/>
    </source>
</evidence>
<feature type="transmembrane region" description="Helical" evidence="8">
    <location>
        <begin position="34"/>
        <end position="52"/>
    </location>
</feature>
<organism evidence="9 10">
    <name type="scientific">Phtheirospermum japonicum</name>
    <dbReference type="NCBI Taxonomy" id="374723"/>
    <lineage>
        <taxon>Eukaryota</taxon>
        <taxon>Viridiplantae</taxon>
        <taxon>Streptophyta</taxon>
        <taxon>Embryophyta</taxon>
        <taxon>Tracheophyta</taxon>
        <taxon>Spermatophyta</taxon>
        <taxon>Magnoliopsida</taxon>
        <taxon>eudicotyledons</taxon>
        <taxon>Gunneridae</taxon>
        <taxon>Pentapetalae</taxon>
        <taxon>asterids</taxon>
        <taxon>lamiids</taxon>
        <taxon>Lamiales</taxon>
        <taxon>Orobanchaceae</taxon>
        <taxon>Orobanchaceae incertae sedis</taxon>
        <taxon>Phtheirospermum</taxon>
    </lineage>
</organism>
<keyword evidence="3" id="KW-0813">Transport</keyword>
<proteinExistence type="inferred from homology"/>
<dbReference type="Proteomes" id="UP000653305">
    <property type="component" value="Unassembled WGS sequence"/>
</dbReference>
<feature type="region of interest" description="Disordered" evidence="7">
    <location>
        <begin position="60"/>
        <end position="79"/>
    </location>
</feature>
<comment type="caution">
    <text evidence="9">The sequence shown here is derived from an EMBL/GenBank/DDBJ whole genome shotgun (WGS) entry which is preliminary data.</text>
</comment>
<evidence type="ECO:0000256" key="2">
    <source>
        <dbReference type="ARBA" id="ARBA00007863"/>
    </source>
</evidence>
<dbReference type="GO" id="GO:0016020">
    <property type="term" value="C:membrane"/>
    <property type="evidence" value="ECO:0007669"/>
    <property type="project" value="UniProtKB-SubCell"/>
</dbReference>
<evidence type="ECO:0000256" key="5">
    <source>
        <dbReference type="ARBA" id="ARBA00022989"/>
    </source>
</evidence>
<keyword evidence="10" id="KW-1185">Reference proteome</keyword>
<dbReference type="Pfam" id="PF06027">
    <property type="entry name" value="SLC35F"/>
    <property type="match status" value="1"/>
</dbReference>
<evidence type="ECO:0000313" key="10">
    <source>
        <dbReference type="Proteomes" id="UP000653305"/>
    </source>
</evidence>
<dbReference type="PANTHER" id="PTHR14233">
    <property type="entry name" value="DUF914-RELATED"/>
    <property type="match status" value="1"/>
</dbReference>
<dbReference type="InterPro" id="IPR052221">
    <property type="entry name" value="SLC35F_Transporter"/>
</dbReference>
<gene>
    <name evidence="9" type="ORF">PHJA_002788400</name>
</gene>
<comment type="subcellular location">
    <subcellularLocation>
        <location evidence="1">Membrane</location>
        <topology evidence="1">Multi-pass membrane protein</topology>
    </subcellularLocation>
</comment>
<name>A0A830DEQ5_9LAMI</name>
<keyword evidence="4 8" id="KW-0812">Transmembrane</keyword>
<dbReference type="AlphaFoldDB" id="A0A830DEQ5"/>
<dbReference type="InterPro" id="IPR009262">
    <property type="entry name" value="SLC35_F1/F2/F6"/>
</dbReference>
<accession>A0A830DEQ5</accession>
<feature type="compositionally biased region" description="Basic and acidic residues" evidence="7">
    <location>
        <begin position="67"/>
        <end position="79"/>
    </location>
</feature>
<evidence type="ECO:0000256" key="7">
    <source>
        <dbReference type="SAM" id="MobiDB-lite"/>
    </source>
</evidence>
<evidence type="ECO:0000256" key="4">
    <source>
        <dbReference type="ARBA" id="ARBA00022692"/>
    </source>
</evidence>
<dbReference type="OrthoDB" id="429955at2759"/>
<protein>
    <submittedName>
        <fullName evidence="9">Uncharacterized protein</fullName>
    </submittedName>
</protein>
<dbReference type="EMBL" id="BMAC01001237">
    <property type="protein sequence ID" value="GFQ06444.1"/>
    <property type="molecule type" value="Genomic_DNA"/>
</dbReference>
<evidence type="ECO:0000256" key="6">
    <source>
        <dbReference type="ARBA" id="ARBA00023136"/>
    </source>
</evidence>
<keyword evidence="5 8" id="KW-1133">Transmembrane helix</keyword>
<keyword evidence="6 8" id="KW-0472">Membrane</keyword>
<evidence type="ECO:0000256" key="1">
    <source>
        <dbReference type="ARBA" id="ARBA00004141"/>
    </source>
</evidence>